<dbReference type="EMBL" id="CAEY01001012">
    <property type="status" value="NOT_ANNOTATED_CDS"/>
    <property type="molecule type" value="Genomic_DNA"/>
</dbReference>
<organism evidence="2 3">
    <name type="scientific">Tetranychus urticae</name>
    <name type="common">Two-spotted spider mite</name>
    <dbReference type="NCBI Taxonomy" id="32264"/>
    <lineage>
        <taxon>Eukaryota</taxon>
        <taxon>Metazoa</taxon>
        <taxon>Ecdysozoa</taxon>
        <taxon>Arthropoda</taxon>
        <taxon>Chelicerata</taxon>
        <taxon>Arachnida</taxon>
        <taxon>Acari</taxon>
        <taxon>Acariformes</taxon>
        <taxon>Trombidiformes</taxon>
        <taxon>Prostigmata</taxon>
        <taxon>Eleutherengona</taxon>
        <taxon>Raphignathae</taxon>
        <taxon>Tetranychoidea</taxon>
        <taxon>Tetranychidae</taxon>
        <taxon>Tetranychus</taxon>
    </lineage>
</organism>
<feature type="compositionally biased region" description="Acidic residues" evidence="1">
    <location>
        <begin position="1"/>
        <end position="17"/>
    </location>
</feature>
<dbReference type="HOGENOM" id="CLU_3417538_0_0_1"/>
<feature type="region of interest" description="Disordered" evidence="1">
    <location>
        <begin position="1"/>
        <end position="26"/>
    </location>
</feature>
<name>T1L361_TETUR</name>
<dbReference type="Proteomes" id="UP000015104">
    <property type="component" value="Unassembled WGS sequence"/>
</dbReference>
<evidence type="ECO:0000256" key="1">
    <source>
        <dbReference type="SAM" id="MobiDB-lite"/>
    </source>
</evidence>
<protein>
    <submittedName>
        <fullName evidence="2">Uncharacterized protein</fullName>
    </submittedName>
</protein>
<sequence length="26" mass="3096">MIIGMDDEEYDCTDEEKEIPKSTKLY</sequence>
<evidence type="ECO:0000313" key="3">
    <source>
        <dbReference type="Proteomes" id="UP000015104"/>
    </source>
</evidence>
<reference evidence="2" key="2">
    <citation type="submission" date="2015-06" db="UniProtKB">
        <authorList>
            <consortium name="EnsemblMetazoa"/>
        </authorList>
    </citation>
    <scope>IDENTIFICATION</scope>
</reference>
<evidence type="ECO:0000313" key="2">
    <source>
        <dbReference type="EnsemblMetazoa" id="tetur35g00350.1"/>
    </source>
</evidence>
<accession>T1L361</accession>
<dbReference type="AlphaFoldDB" id="T1L361"/>
<reference evidence="3" key="1">
    <citation type="submission" date="2011-08" db="EMBL/GenBank/DDBJ databases">
        <authorList>
            <person name="Rombauts S."/>
        </authorList>
    </citation>
    <scope>NUCLEOTIDE SEQUENCE</scope>
    <source>
        <strain evidence="3">London</strain>
    </source>
</reference>
<keyword evidence="3" id="KW-1185">Reference proteome</keyword>
<dbReference type="EnsemblMetazoa" id="tetur35g00350.1">
    <property type="protein sequence ID" value="tetur35g00350.1"/>
    <property type="gene ID" value="tetur35g00350"/>
</dbReference>
<proteinExistence type="predicted"/>